<dbReference type="Pfam" id="PF26013">
    <property type="entry name" value="DUF8004"/>
    <property type="match status" value="1"/>
</dbReference>
<organism evidence="3 4">
    <name type="scientific">Cytospora paraplurivora</name>
    <dbReference type="NCBI Taxonomy" id="2898453"/>
    <lineage>
        <taxon>Eukaryota</taxon>
        <taxon>Fungi</taxon>
        <taxon>Dikarya</taxon>
        <taxon>Ascomycota</taxon>
        <taxon>Pezizomycotina</taxon>
        <taxon>Sordariomycetes</taxon>
        <taxon>Sordariomycetidae</taxon>
        <taxon>Diaporthales</taxon>
        <taxon>Cytosporaceae</taxon>
        <taxon>Cytospora</taxon>
    </lineage>
</organism>
<proteinExistence type="predicted"/>
<evidence type="ECO:0000256" key="1">
    <source>
        <dbReference type="SAM" id="MobiDB-lite"/>
    </source>
</evidence>
<name>A0AAN9UBY2_9PEZI</name>
<keyword evidence="4" id="KW-1185">Reference proteome</keyword>
<sequence>MPSSKSSHSSKDKDRRPSLLSLPSVTNLLSASHERDKDKDSPKALRRTMGSRSDSLGPTKADEDRRTKVPQRRKSTLNLLTSFFLPSTPVPPKVPSSSPSSSSGRPRTAHEALPPNRLKKEPVYRNQASSNIELSKAKASSSNIDLSKNKAPSPDDSPTSSSHHHGSISTVDNSSGVVMHTPATQDSDFDFGFRRTESPEAAGSGATGKAGTGKPAVMQTQQKGSSSQYPPPQSAPPQHLPPLPPKISVPQGPPSVEITETPTSPALPRSRGGERGSPSQPSRSPRTPRSPRSPETTGAAERKTPPEKKSPSEKRSPPEKKGSPGSKSAAEKKKAPEKKNASDKKDAADKKDAHAKLKSSRRPPSPKSEPHQRSVSAQPLSNDRLLVDDSQALSVPTDPNVYPRPMSKHSSDGESRGRVRRSWLPGGRSSSRSKELKKMSASKAWILAADNQADYNTYFLANGEKVPELWNESGNVLVYLSPKGSEKGPSFKVPSTSIEASIVFHELIQEELESSRSRDRARSFDGRDSLMVQDAEPATPQSGTLELAPGEVRLYIPPAPPEQSGAQKDGKGDPELQRAIAIRNLFAFLTGQPLVGTKFHPTMFSAFLEISNLLKEFDFMSMDGATWGEAVDMSFGFYMSQLSLADVRHSREKTLEAVILGERMKCWELYNEAFTHAVGKWQALVSLKSPLSKQISPEVLRRLERSSLDLLNRQHNLNNRLEDFEFPALFSGVAASSEFRDVVRFGRWKSSFSRMRSFTHGYYKTMFGSWPPKARSKKNPFSESGLNRLVLKALYSDLSALYDLLVDRESLTPRVIDQAVDDVSDKEVDIHIKALRKLLTEFDQSSPPVLPPIPFDVPKLPAMKSVLANYDEMKEKEQAKFDRNLKENELQLVMHMSYNFDTDNVKSPFLKQFKEFDIEHAKGKTQAEIIDNRFGNWLFLYVVIQSLPLLVIDAPDLEFTDGVEYFLCQPPLGNPPWVEEAGEVRKAWYQLPGSQVRVELSTDVVMFSVEATYERSHCWEAAKRWDQAKQNGEAAGLLGMPQPPPATEMIPPLSPLQAPRAVFEDNDPVAGPGAANSGYFGNSGSPASSLPGSPISGPPRRVHSPSSGLALGRGSGSNYRASFVGLSALEPLPPPIGAAPVDRRSSRVFSAQMAHRQDSLGGSRPQSIAGSGSDSIRYARSVSNLRGESPTSATSGGLENIHEGSSGSTFDDILKDMTNQKKPVKEKKKFF</sequence>
<feature type="region of interest" description="Disordered" evidence="1">
    <location>
        <begin position="1149"/>
        <end position="1213"/>
    </location>
</feature>
<dbReference type="EMBL" id="JAJSPL020000009">
    <property type="protein sequence ID" value="KAK7745046.1"/>
    <property type="molecule type" value="Genomic_DNA"/>
</dbReference>
<feature type="compositionally biased region" description="Low complexity" evidence="1">
    <location>
        <begin position="1082"/>
        <end position="1112"/>
    </location>
</feature>
<feature type="compositionally biased region" description="Polar residues" evidence="1">
    <location>
        <begin position="126"/>
        <end position="146"/>
    </location>
</feature>
<comment type="caution">
    <text evidence="3">The sequence shown here is derived from an EMBL/GenBank/DDBJ whole genome shotgun (WGS) entry which is preliminary data.</text>
</comment>
<feature type="region of interest" description="Disordered" evidence="1">
    <location>
        <begin position="554"/>
        <end position="573"/>
    </location>
</feature>
<feature type="compositionally biased region" description="Polar residues" evidence="1">
    <location>
        <begin position="171"/>
        <end position="186"/>
    </location>
</feature>
<feature type="compositionally biased region" description="Basic and acidic residues" evidence="1">
    <location>
        <begin position="300"/>
        <end position="322"/>
    </location>
</feature>
<feature type="compositionally biased region" description="Basic and acidic residues" evidence="1">
    <location>
        <begin position="329"/>
        <end position="355"/>
    </location>
</feature>
<feature type="region of interest" description="Disordered" evidence="1">
    <location>
        <begin position="515"/>
        <end position="544"/>
    </location>
</feature>
<feature type="compositionally biased region" description="Polar residues" evidence="1">
    <location>
        <begin position="21"/>
        <end position="30"/>
    </location>
</feature>
<feature type="compositionally biased region" description="Basic and acidic residues" evidence="1">
    <location>
        <begin position="515"/>
        <end position="528"/>
    </location>
</feature>
<feature type="compositionally biased region" description="Low complexity" evidence="1">
    <location>
        <begin position="152"/>
        <end position="161"/>
    </location>
</feature>
<dbReference type="PANTHER" id="PTHR39601">
    <property type="entry name" value="CHORIOGENIN HMINOR"/>
    <property type="match status" value="1"/>
</dbReference>
<dbReference type="PANTHER" id="PTHR39601:SF2">
    <property type="entry name" value="CHORIOGENIN HMINOR"/>
    <property type="match status" value="1"/>
</dbReference>
<dbReference type="AlphaFoldDB" id="A0AAN9UBY2"/>
<feature type="compositionally biased region" description="Low complexity" evidence="1">
    <location>
        <begin position="276"/>
        <end position="287"/>
    </location>
</feature>
<evidence type="ECO:0000259" key="2">
    <source>
        <dbReference type="Pfam" id="PF26013"/>
    </source>
</evidence>
<feature type="compositionally biased region" description="Polar residues" evidence="1">
    <location>
        <begin position="1164"/>
        <end position="1174"/>
    </location>
</feature>
<dbReference type="InterPro" id="IPR058317">
    <property type="entry name" value="DUF8004"/>
</dbReference>
<feature type="domain" description="DUF8004" evidence="2">
    <location>
        <begin position="633"/>
        <end position="726"/>
    </location>
</feature>
<feature type="region of interest" description="Disordered" evidence="1">
    <location>
        <begin position="1"/>
        <end position="436"/>
    </location>
</feature>
<feature type="region of interest" description="Disordered" evidence="1">
    <location>
        <begin position="1063"/>
        <end position="1113"/>
    </location>
</feature>
<reference evidence="3 4" key="1">
    <citation type="journal article" date="2023" name="PLoS ONE">
        <title>Cytospora paraplurivora sp. nov. isolated from orchards with fruit tree decline syndrome in Ontario, Canada.</title>
        <authorList>
            <person name="Ilyukhin E."/>
            <person name="Nguyen H.D.T."/>
            <person name="Castle A.J."/>
            <person name="Ellouze W."/>
        </authorList>
    </citation>
    <scope>NUCLEOTIDE SEQUENCE [LARGE SCALE GENOMIC DNA]</scope>
    <source>
        <strain evidence="3 4">FDS-564</strain>
    </source>
</reference>
<feature type="compositionally biased region" description="Low complexity" evidence="1">
    <location>
        <begin position="212"/>
        <end position="228"/>
    </location>
</feature>
<evidence type="ECO:0000313" key="4">
    <source>
        <dbReference type="Proteomes" id="UP001320245"/>
    </source>
</evidence>
<feature type="compositionally biased region" description="Basic and acidic residues" evidence="1">
    <location>
        <begin position="32"/>
        <end position="43"/>
    </location>
</feature>
<evidence type="ECO:0000313" key="3">
    <source>
        <dbReference type="EMBL" id="KAK7745046.1"/>
    </source>
</evidence>
<feature type="compositionally biased region" description="Polar residues" evidence="1">
    <location>
        <begin position="1181"/>
        <end position="1209"/>
    </location>
</feature>
<protein>
    <recommendedName>
        <fullName evidence="2">DUF8004 domain-containing protein</fullName>
    </recommendedName>
</protein>
<gene>
    <name evidence="3" type="ORF">SLS53_003281</name>
</gene>
<accession>A0AAN9UBY2</accession>
<feature type="compositionally biased region" description="Pro residues" evidence="1">
    <location>
        <begin position="229"/>
        <end position="253"/>
    </location>
</feature>
<dbReference type="Proteomes" id="UP001320245">
    <property type="component" value="Unassembled WGS sequence"/>
</dbReference>
<feature type="compositionally biased region" description="Polar residues" evidence="1">
    <location>
        <begin position="76"/>
        <end position="85"/>
    </location>
</feature>